<dbReference type="PANTHER" id="PTHR46136">
    <property type="entry name" value="TRANSCRIPTION FACTOR GTE8"/>
    <property type="match status" value="1"/>
</dbReference>
<evidence type="ECO:0000313" key="4">
    <source>
        <dbReference type="EMBL" id="KAG6407241.1"/>
    </source>
</evidence>
<protein>
    <recommendedName>
        <fullName evidence="3">Bromo domain-containing protein</fullName>
    </recommendedName>
</protein>
<accession>A0A8X8X5A2</accession>
<dbReference type="Proteomes" id="UP000298416">
    <property type="component" value="Unassembled WGS sequence"/>
</dbReference>
<dbReference type="AlphaFoldDB" id="A0A8X8X5A2"/>
<feature type="domain" description="Bromo" evidence="3">
    <location>
        <begin position="68"/>
        <end position="139"/>
    </location>
</feature>
<gene>
    <name evidence="4" type="ORF">SASPL_130227</name>
</gene>
<evidence type="ECO:0000256" key="2">
    <source>
        <dbReference type="PROSITE-ProRule" id="PRU00035"/>
    </source>
</evidence>
<name>A0A8X8X5A2_SALSN</name>
<evidence type="ECO:0000256" key="1">
    <source>
        <dbReference type="ARBA" id="ARBA00023117"/>
    </source>
</evidence>
<dbReference type="EMBL" id="PNBA02000011">
    <property type="protein sequence ID" value="KAG6407241.1"/>
    <property type="molecule type" value="Genomic_DNA"/>
</dbReference>
<dbReference type="Pfam" id="PF00439">
    <property type="entry name" value="Bromodomain"/>
    <property type="match status" value="1"/>
</dbReference>
<dbReference type="SMART" id="SM00297">
    <property type="entry name" value="BROMO"/>
    <property type="match status" value="1"/>
</dbReference>
<comment type="caution">
    <text evidence="4">The sequence shown here is derived from an EMBL/GenBank/DDBJ whole genome shotgun (WGS) entry which is preliminary data.</text>
</comment>
<proteinExistence type="predicted"/>
<dbReference type="SUPFAM" id="SSF47370">
    <property type="entry name" value="Bromodomain"/>
    <property type="match status" value="1"/>
</dbReference>
<dbReference type="InterPro" id="IPR036427">
    <property type="entry name" value="Bromodomain-like_sf"/>
</dbReference>
<dbReference type="PRINTS" id="PR00503">
    <property type="entry name" value="BROMODOMAIN"/>
</dbReference>
<keyword evidence="5" id="KW-1185">Reference proteome</keyword>
<dbReference type="PROSITE" id="PS50014">
    <property type="entry name" value="BROMODOMAIN_2"/>
    <property type="match status" value="1"/>
</dbReference>
<reference evidence="4" key="1">
    <citation type="submission" date="2018-01" db="EMBL/GenBank/DDBJ databases">
        <authorList>
            <person name="Mao J.F."/>
        </authorList>
    </citation>
    <scope>NUCLEOTIDE SEQUENCE</scope>
    <source>
        <strain evidence="4">Huo1</strain>
        <tissue evidence="4">Leaf</tissue>
    </source>
</reference>
<dbReference type="PANTHER" id="PTHR46136:SF19">
    <property type="entry name" value="TRANSCRIPTION FACTOR GTE12"/>
    <property type="match status" value="1"/>
</dbReference>
<keyword evidence="1 2" id="KW-0103">Bromodomain</keyword>
<dbReference type="Gene3D" id="1.20.920.10">
    <property type="entry name" value="Bromodomain-like"/>
    <property type="match status" value="1"/>
</dbReference>
<dbReference type="InterPro" id="IPR052442">
    <property type="entry name" value="Env_Response_Regulator"/>
</dbReference>
<evidence type="ECO:0000259" key="3">
    <source>
        <dbReference type="PROSITE" id="PS50014"/>
    </source>
</evidence>
<dbReference type="InterPro" id="IPR001487">
    <property type="entry name" value="Bromodomain"/>
</dbReference>
<sequence>MQHRPHKVATNNASRCNLKLKATPEANVPEKPCRKRGPEMSIDDQRWKKQKMDCNVKVECSNLLKVLMDRRLAWAFARPFDPVKTPPDYFKRIKNPMDLGTIKRKLERNMYSAAKEFADDMLLTFGNAMAYHPPSSEVYRNARLLDCNFRRRWEILAAKVKLVVENNHHQVAGLMKATMAEKHGKSRRVASTEGVQMSPKKALQVATLKSRFADTIFKATQ</sequence>
<reference evidence="4" key="2">
    <citation type="submission" date="2020-08" db="EMBL/GenBank/DDBJ databases">
        <title>Plant Genome Project.</title>
        <authorList>
            <person name="Zhang R.-G."/>
        </authorList>
    </citation>
    <scope>NUCLEOTIDE SEQUENCE</scope>
    <source>
        <strain evidence="4">Huo1</strain>
        <tissue evidence="4">Leaf</tissue>
    </source>
</reference>
<evidence type="ECO:0000313" key="5">
    <source>
        <dbReference type="Proteomes" id="UP000298416"/>
    </source>
</evidence>
<organism evidence="4">
    <name type="scientific">Salvia splendens</name>
    <name type="common">Scarlet sage</name>
    <dbReference type="NCBI Taxonomy" id="180675"/>
    <lineage>
        <taxon>Eukaryota</taxon>
        <taxon>Viridiplantae</taxon>
        <taxon>Streptophyta</taxon>
        <taxon>Embryophyta</taxon>
        <taxon>Tracheophyta</taxon>
        <taxon>Spermatophyta</taxon>
        <taxon>Magnoliopsida</taxon>
        <taxon>eudicotyledons</taxon>
        <taxon>Gunneridae</taxon>
        <taxon>Pentapetalae</taxon>
        <taxon>asterids</taxon>
        <taxon>lamiids</taxon>
        <taxon>Lamiales</taxon>
        <taxon>Lamiaceae</taxon>
        <taxon>Nepetoideae</taxon>
        <taxon>Mentheae</taxon>
        <taxon>Salviinae</taxon>
        <taxon>Salvia</taxon>
        <taxon>Salvia subgen. Calosphace</taxon>
        <taxon>core Calosphace</taxon>
    </lineage>
</organism>